<dbReference type="Proteomes" id="UP000705508">
    <property type="component" value="Unassembled WGS sequence"/>
</dbReference>
<reference evidence="1" key="1">
    <citation type="submission" date="2020-08" db="EMBL/GenBank/DDBJ databases">
        <authorList>
            <person name="Cejkova D."/>
            <person name="Kubasova T."/>
            <person name="Jahodarova E."/>
            <person name="Rychlik I."/>
        </authorList>
    </citation>
    <scope>NUCLEOTIDE SEQUENCE</scope>
    <source>
        <strain evidence="1">An582</strain>
    </source>
</reference>
<reference evidence="1" key="2">
    <citation type="journal article" date="2021" name="Sci. Rep.">
        <title>The distribution of antibiotic resistance genes in chicken gut microbiota commensals.</title>
        <authorList>
            <person name="Juricova H."/>
            <person name="Matiasovicova J."/>
            <person name="Kubasova T."/>
            <person name="Cejkova D."/>
            <person name="Rychlik I."/>
        </authorList>
    </citation>
    <scope>NUCLEOTIDE SEQUENCE</scope>
    <source>
        <strain evidence="1">An582</strain>
    </source>
</reference>
<protein>
    <submittedName>
        <fullName evidence="1">Uncharacterized protein</fullName>
    </submittedName>
</protein>
<dbReference type="RefSeq" id="WP_204907328.1">
    <property type="nucleotide sequence ID" value="NZ_JACJKS010000023.1"/>
</dbReference>
<dbReference type="EMBL" id="JACJKS010000023">
    <property type="protein sequence ID" value="MBM6949327.1"/>
    <property type="molecule type" value="Genomic_DNA"/>
</dbReference>
<proteinExistence type="predicted"/>
<gene>
    <name evidence="1" type="ORF">H6A20_11830</name>
</gene>
<evidence type="ECO:0000313" key="2">
    <source>
        <dbReference type="Proteomes" id="UP000705508"/>
    </source>
</evidence>
<sequence length="45" mass="5416">MISTVEIRIFFDSLADYERFRAEWTRACLSINPGSRNKSNRLHWK</sequence>
<organism evidence="1 2">
    <name type="scientific">Mordavella massiliensis</name>
    <dbReference type="NCBI Taxonomy" id="1871024"/>
    <lineage>
        <taxon>Bacteria</taxon>
        <taxon>Bacillati</taxon>
        <taxon>Bacillota</taxon>
        <taxon>Clostridia</taxon>
        <taxon>Eubacteriales</taxon>
        <taxon>Clostridiaceae</taxon>
        <taxon>Mordavella</taxon>
    </lineage>
</organism>
<evidence type="ECO:0000313" key="1">
    <source>
        <dbReference type="EMBL" id="MBM6949327.1"/>
    </source>
</evidence>
<name>A0A939BGF1_9CLOT</name>
<dbReference type="AlphaFoldDB" id="A0A939BGF1"/>
<accession>A0A939BGF1</accession>
<comment type="caution">
    <text evidence="1">The sequence shown here is derived from an EMBL/GenBank/DDBJ whole genome shotgun (WGS) entry which is preliminary data.</text>
</comment>